<dbReference type="EMBL" id="CACRXK020012192">
    <property type="protein sequence ID" value="CAB4022850.1"/>
    <property type="molecule type" value="Genomic_DNA"/>
</dbReference>
<dbReference type="AlphaFoldDB" id="A0A6S7IZL0"/>
<accession>A0A6S7IZL0</accession>
<organism evidence="1 2">
    <name type="scientific">Paramuricea clavata</name>
    <name type="common">Red gorgonian</name>
    <name type="synonym">Violescent sea-whip</name>
    <dbReference type="NCBI Taxonomy" id="317549"/>
    <lineage>
        <taxon>Eukaryota</taxon>
        <taxon>Metazoa</taxon>
        <taxon>Cnidaria</taxon>
        <taxon>Anthozoa</taxon>
        <taxon>Octocorallia</taxon>
        <taxon>Malacalcyonacea</taxon>
        <taxon>Plexauridae</taxon>
        <taxon>Paramuricea</taxon>
    </lineage>
</organism>
<evidence type="ECO:0000313" key="1">
    <source>
        <dbReference type="EMBL" id="CAB4022850.1"/>
    </source>
</evidence>
<dbReference type="Proteomes" id="UP001152795">
    <property type="component" value="Unassembled WGS sequence"/>
</dbReference>
<name>A0A6S7IZL0_PARCT</name>
<sequence>MQSYGPIRENQRKIPESDATDYCGGTGRFESKEFDRGPPLVLPIFLGNLTQTKNLKGPEELPSHLNLLDCRYSLRSQLHSGMEFITMADSSIKENVYYKIKMSVKTRSAGLVGDSFAEFARNMDDYLKNSSVFKETIAGAVVVAVGEIVKPLHTEIASLKDEVTHLKAKLQM</sequence>
<keyword evidence="2" id="KW-1185">Reference proteome</keyword>
<reference evidence="1" key="1">
    <citation type="submission" date="2020-04" db="EMBL/GenBank/DDBJ databases">
        <authorList>
            <person name="Alioto T."/>
            <person name="Alioto T."/>
            <person name="Gomez Garrido J."/>
        </authorList>
    </citation>
    <scope>NUCLEOTIDE SEQUENCE</scope>
    <source>
        <strain evidence="1">A484AB</strain>
    </source>
</reference>
<gene>
    <name evidence="1" type="ORF">PACLA_8A065556</name>
</gene>
<comment type="caution">
    <text evidence="1">The sequence shown here is derived from an EMBL/GenBank/DDBJ whole genome shotgun (WGS) entry which is preliminary data.</text>
</comment>
<evidence type="ECO:0000313" key="2">
    <source>
        <dbReference type="Proteomes" id="UP001152795"/>
    </source>
</evidence>
<protein>
    <submittedName>
        <fullName evidence="1">Uncharacterized protein</fullName>
    </submittedName>
</protein>
<proteinExistence type="predicted"/>